<protein>
    <submittedName>
        <fullName evidence="2">Uncharacterized protein</fullName>
    </submittedName>
</protein>
<dbReference type="STRING" id="195913.SAMN04488004_11833"/>
<reference evidence="2 3" key="1">
    <citation type="submission" date="2016-10" db="EMBL/GenBank/DDBJ databases">
        <authorList>
            <person name="de Groot N.N."/>
        </authorList>
    </citation>
    <scope>NUCLEOTIDE SEQUENCE [LARGE SCALE GENOMIC DNA]</scope>
    <source>
        <strain evidence="2 3">DSM 16199</strain>
    </source>
</reference>
<feature type="region of interest" description="Disordered" evidence="1">
    <location>
        <begin position="33"/>
        <end position="61"/>
    </location>
</feature>
<keyword evidence="3" id="KW-1185">Reference proteome</keyword>
<proteinExistence type="predicted"/>
<evidence type="ECO:0000313" key="3">
    <source>
        <dbReference type="Proteomes" id="UP000199550"/>
    </source>
</evidence>
<dbReference type="EMBL" id="FOTF01000018">
    <property type="protein sequence ID" value="SFL42561.1"/>
    <property type="molecule type" value="Genomic_DNA"/>
</dbReference>
<accession>A0A1I4HM17</accession>
<organism evidence="2 3">
    <name type="scientific">Loktanella salsilacus</name>
    <dbReference type="NCBI Taxonomy" id="195913"/>
    <lineage>
        <taxon>Bacteria</taxon>
        <taxon>Pseudomonadati</taxon>
        <taxon>Pseudomonadota</taxon>
        <taxon>Alphaproteobacteria</taxon>
        <taxon>Rhodobacterales</taxon>
        <taxon>Roseobacteraceae</taxon>
        <taxon>Loktanella</taxon>
    </lineage>
</organism>
<dbReference type="Proteomes" id="UP000199550">
    <property type="component" value="Unassembled WGS sequence"/>
</dbReference>
<sequence>MALRPGGYKSGLHSIGLFVSKYANVPVSHLGRDEGRAFPETTPPAVKGNQEVGGFRCREKE</sequence>
<gene>
    <name evidence="2" type="ORF">SAMN04488004_11833</name>
</gene>
<evidence type="ECO:0000313" key="2">
    <source>
        <dbReference type="EMBL" id="SFL42561.1"/>
    </source>
</evidence>
<name>A0A1I4HM17_9RHOB</name>
<evidence type="ECO:0000256" key="1">
    <source>
        <dbReference type="SAM" id="MobiDB-lite"/>
    </source>
</evidence>
<dbReference type="AlphaFoldDB" id="A0A1I4HM17"/>